<evidence type="ECO:0000256" key="5">
    <source>
        <dbReference type="ARBA" id="ARBA00022842"/>
    </source>
</evidence>
<dbReference type="EnsemblProtists" id="AAC35644">
    <property type="protein sequence ID" value="AAC35644"/>
    <property type="gene ID" value="EGPrGTG00000000051"/>
</dbReference>
<evidence type="ECO:0000256" key="4">
    <source>
        <dbReference type="ARBA" id="ARBA00022801"/>
    </source>
</evidence>
<dbReference type="GO" id="GO:0006364">
    <property type="term" value="P:rRNA processing"/>
    <property type="evidence" value="ECO:0007669"/>
    <property type="project" value="TreeGrafter"/>
</dbReference>
<dbReference type="Pfam" id="PF10150">
    <property type="entry name" value="RNase_E_G"/>
    <property type="match status" value="1"/>
</dbReference>
<dbReference type="PANTHER" id="PTHR30001">
    <property type="entry name" value="RIBONUCLEASE"/>
    <property type="match status" value="1"/>
</dbReference>
<dbReference type="SMR" id="A0A0C3SG55"/>
<keyword evidence="6" id="KW-0694">RNA-binding</keyword>
<dbReference type="EMBL" id="AF041468">
    <property type="status" value="NOT_ANNOTATED_CDS"/>
    <property type="molecule type" value="Genomic_DNA"/>
</dbReference>
<organism evidence="9 10">
    <name type="scientific">Guillardia theta (strain CCMP2712)</name>
    <name type="common">Cryptophyte</name>
    <dbReference type="NCBI Taxonomy" id="905079"/>
    <lineage>
        <taxon>Eukaryota</taxon>
        <taxon>Cryptophyceae</taxon>
        <taxon>Pyrenomonadales</taxon>
        <taxon>Geminigeraceae</taxon>
        <taxon>Guillardia</taxon>
    </lineage>
</organism>
<dbReference type="GO" id="GO:0016787">
    <property type="term" value="F:hydrolase activity"/>
    <property type="evidence" value="ECO:0007669"/>
    <property type="project" value="UniProtKB-KW"/>
</dbReference>
<evidence type="ECO:0000313" key="10">
    <source>
        <dbReference type="Proteomes" id="UP000011087"/>
    </source>
</evidence>
<keyword evidence="10" id="KW-1185">Reference proteome</keyword>
<feature type="domain" description="RNA-binding protein AU-1/Ribonuclease E/G" evidence="8">
    <location>
        <begin position="175"/>
        <end position="378"/>
    </location>
</feature>
<dbReference type="GO" id="GO:0005737">
    <property type="term" value="C:cytoplasm"/>
    <property type="evidence" value="ECO:0007669"/>
    <property type="project" value="TreeGrafter"/>
</dbReference>
<evidence type="ECO:0000256" key="6">
    <source>
        <dbReference type="ARBA" id="ARBA00022884"/>
    </source>
</evidence>
<evidence type="ECO:0000313" key="9">
    <source>
        <dbReference type="EnsemblProtists" id="AAC35644"/>
    </source>
</evidence>
<keyword evidence="5" id="KW-0460">Magnesium</keyword>
<dbReference type="InterPro" id="IPR012340">
    <property type="entry name" value="NA-bd_OB-fold"/>
</dbReference>
<evidence type="ECO:0000256" key="2">
    <source>
        <dbReference type="ARBA" id="ARBA00005522"/>
    </source>
</evidence>
<dbReference type="GO" id="GO:0046872">
    <property type="term" value="F:metal ion binding"/>
    <property type="evidence" value="ECO:0007669"/>
    <property type="project" value="UniProtKB-KW"/>
</dbReference>
<comment type="similarity">
    <text evidence="2">Belongs to the RNase E/G family.</text>
</comment>
<dbReference type="AlphaFoldDB" id="A0A0C3SG55"/>
<dbReference type="PANTHER" id="PTHR30001:SF0">
    <property type="entry name" value="RIBONUCLEASE G"/>
    <property type="match status" value="1"/>
</dbReference>
<reference evidence="10" key="1">
    <citation type="journal article" date="2012" name="Nature">
        <title>Algal genomes reveal evolutionary mosaicism and the fate of nucleomorphs.</title>
        <authorList>
            <consortium name="DOE Joint Genome Institute"/>
            <person name="Curtis B.A."/>
            <person name="Tanifuji G."/>
            <person name="Burki F."/>
            <person name="Gruber A."/>
            <person name="Irimia M."/>
            <person name="Maruyama S."/>
            <person name="Arias M.C."/>
            <person name="Ball S.G."/>
            <person name="Gile G.H."/>
            <person name="Hirakawa Y."/>
            <person name="Hopkins J.F."/>
            <person name="Kuo A."/>
            <person name="Rensing S.A."/>
            <person name="Schmutz J."/>
            <person name="Symeonidi A."/>
            <person name="Elias M."/>
            <person name="Eveleigh R.J."/>
            <person name="Herman E.K."/>
            <person name="Klute M.J."/>
            <person name="Nakayama T."/>
            <person name="Obornik M."/>
            <person name="Reyes-Prieto A."/>
            <person name="Armbrust E.V."/>
            <person name="Aves S.J."/>
            <person name="Beiko R.G."/>
            <person name="Coutinho P."/>
            <person name="Dacks J.B."/>
            <person name="Durnford D.G."/>
            <person name="Fast N.M."/>
            <person name="Green B.R."/>
            <person name="Grisdale C.J."/>
            <person name="Hempel F."/>
            <person name="Henrissat B."/>
            <person name="Hoppner M.P."/>
            <person name="Ishida K."/>
            <person name="Kim E."/>
            <person name="Koreny L."/>
            <person name="Kroth P.G."/>
            <person name="Liu Y."/>
            <person name="Malik S.B."/>
            <person name="Maier U.G."/>
            <person name="McRose D."/>
            <person name="Mock T."/>
            <person name="Neilson J.A."/>
            <person name="Onodera N.T."/>
            <person name="Poole A.M."/>
            <person name="Pritham E.J."/>
            <person name="Richards T.A."/>
            <person name="Rocap G."/>
            <person name="Roy S.W."/>
            <person name="Sarai C."/>
            <person name="Schaack S."/>
            <person name="Shirato S."/>
            <person name="Slamovits C.H."/>
            <person name="Spencer D.F."/>
            <person name="Suzuki S."/>
            <person name="Worden A.Z."/>
            <person name="Zauner S."/>
            <person name="Barry K."/>
            <person name="Bell C."/>
            <person name="Bharti A.K."/>
            <person name="Crow J.A."/>
            <person name="Grimwood J."/>
            <person name="Kramer R."/>
            <person name="Lindquist E."/>
            <person name="Lucas S."/>
            <person name="Salamov A."/>
            <person name="McFadden G.I."/>
            <person name="Lane C.E."/>
            <person name="Keeling P.J."/>
            <person name="Gray M.W."/>
            <person name="Grigoriev I.V."/>
            <person name="Archibald J.M."/>
        </authorList>
    </citation>
    <scope>NUCLEOTIDE SEQUENCE</scope>
    <source>
        <strain evidence="10">CCMP2712</strain>
    </source>
</reference>
<sequence>MSFNIIILKELGFSLVFSQSKCEYIIFQKEQCGLNDIYFGFIPRQSIYPTLNAAFVTLDSERNQGFIPFTLLIKKSNQQFVIPNSVFLIQVIKEPTINKPATLTSHIFLNSFNLNLQFSGIDCKYLNLYPNIKFLHICLITLLIPSGLDINFDHSMKDILYLDLIGQSKILYYSFSNLFTKLLRIKKMPQFIFRNSNFFLPILNKLSLSSINDFFVSSYQRAVYLRHFLITHYFTIKQTDYRILFYPTAYKSMQLYYLDMLFYRSLKPIVYTLYGIFIVICKTEALISIDVNSGSHSSRVSQNLSLHTNLIASKSIIKEIKLRNLAGVIVIDFVDMIHQKDQIHLLAFFRYLLNINSVMITLIQLSDIGLLELTRKRQDQSIYDVFQIGNISKSSFLYDRILSLNKNLFKTNLLINYTLFSNVKLIYNY</sequence>
<reference evidence="10" key="2">
    <citation type="submission" date="2012-11" db="EMBL/GenBank/DDBJ databases">
        <authorList>
            <person name="Kuo A."/>
            <person name="Curtis B.A."/>
            <person name="Tanifuji G."/>
            <person name="Burki F."/>
            <person name="Gruber A."/>
            <person name="Irimia M."/>
            <person name="Maruyama S."/>
            <person name="Arias M.C."/>
            <person name="Ball S.G."/>
            <person name="Gile G.H."/>
            <person name="Hirakawa Y."/>
            <person name="Hopkins J.F."/>
            <person name="Rensing S.A."/>
            <person name="Schmutz J."/>
            <person name="Symeonidi A."/>
            <person name="Elias M."/>
            <person name="Eveleigh R.J."/>
            <person name="Herman E.K."/>
            <person name="Klute M.J."/>
            <person name="Nakayama T."/>
            <person name="Obornik M."/>
            <person name="Reyes-Prieto A."/>
            <person name="Armbrust E.V."/>
            <person name="Aves S.J."/>
            <person name="Beiko R.G."/>
            <person name="Coutinho P."/>
            <person name="Dacks J.B."/>
            <person name="Durnford D.G."/>
            <person name="Fast N.M."/>
            <person name="Green B.R."/>
            <person name="Grisdale C."/>
            <person name="Hempe F."/>
            <person name="Henrissat B."/>
            <person name="Hoppner M.P."/>
            <person name="Ishida K.-I."/>
            <person name="Kim E."/>
            <person name="Koreny L."/>
            <person name="Kroth P.G."/>
            <person name="Liu Y."/>
            <person name="Malik S.-B."/>
            <person name="Maier U.G."/>
            <person name="McRose D."/>
            <person name="Mock T."/>
            <person name="Neilson J.A."/>
            <person name="Onodera N.T."/>
            <person name="Poole A.M."/>
            <person name="Pritham E.J."/>
            <person name="Richards T.A."/>
            <person name="Rocap G."/>
            <person name="Roy S.W."/>
            <person name="Sarai C."/>
            <person name="Schaack S."/>
            <person name="Shirato S."/>
            <person name="Slamovits C.H."/>
            <person name="Spencer D.F."/>
            <person name="Suzuki S."/>
            <person name="Worden A.Z."/>
            <person name="Zauner S."/>
            <person name="Barry K."/>
            <person name="Bell C."/>
            <person name="Bharti A.K."/>
            <person name="Crow J.A."/>
            <person name="Grimwood J."/>
            <person name="Kramer R."/>
            <person name="Lindquist E."/>
            <person name="Lucas S."/>
            <person name="Salamov A."/>
            <person name="McFadden G.I."/>
            <person name="Lane C.E."/>
            <person name="Keeling P.J."/>
            <person name="Gray M.W."/>
            <person name="Grigoriev I.V."/>
            <person name="Archibald J.M."/>
        </authorList>
    </citation>
    <scope>NUCLEOTIDE SEQUENCE</scope>
    <source>
        <strain evidence="10">CCMP2712</strain>
    </source>
</reference>
<dbReference type="GO" id="GO:0003723">
    <property type="term" value="F:RNA binding"/>
    <property type="evidence" value="ECO:0007669"/>
    <property type="project" value="UniProtKB-KW"/>
</dbReference>
<protein>
    <recommendedName>
        <fullName evidence="8">RNA-binding protein AU-1/Ribonuclease E/G domain-containing protein</fullName>
    </recommendedName>
</protein>
<name>A0A0C3SG55_GUITC</name>
<dbReference type="InterPro" id="IPR004659">
    <property type="entry name" value="RNase_E/G"/>
</dbReference>
<dbReference type="Gene3D" id="2.40.50.140">
    <property type="entry name" value="Nucleic acid-binding proteins"/>
    <property type="match status" value="1"/>
</dbReference>
<keyword evidence="3" id="KW-0479">Metal-binding</keyword>
<evidence type="ECO:0000256" key="1">
    <source>
        <dbReference type="ARBA" id="ARBA00001946"/>
    </source>
</evidence>
<evidence type="ECO:0000259" key="8">
    <source>
        <dbReference type="Pfam" id="PF10150"/>
    </source>
</evidence>
<evidence type="ECO:0000256" key="7">
    <source>
        <dbReference type="ARBA" id="ARBA00023436"/>
    </source>
</evidence>
<dbReference type="Proteomes" id="UP000011087">
    <property type="component" value="Unassembled WGS sequence"/>
</dbReference>
<reference evidence="9" key="3">
    <citation type="submission" date="2015-06" db="UniProtKB">
        <authorList>
            <consortium name="EnsemblProtists"/>
        </authorList>
    </citation>
    <scope>IDENTIFICATION</scope>
</reference>
<dbReference type="InterPro" id="IPR019307">
    <property type="entry name" value="RNA-bd_AU-1/RNase_E/G"/>
</dbReference>
<dbReference type="GO" id="GO:0004540">
    <property type="term" value="F:RNA nuclease activity"/>
    <property type="evidence" value="ECO:0007669"/>
    <property type="project" value="InterPro"/>
</dbReference>
<comment type="function">
    <text evidence="7">Involved in intercistronic processing of primary transcripts from chloroplast operons. The endonucleolytic activity of the enzyme depends on the number of phosphates at the 5' end, is inhibited by structured RNA, and preferentially cleaves A/U-rich sequences.</text>
</comment>
<proteinExistence type="inferred from homology"/>
<accession>A0A0C3SG55</accession>
<keyword evidence="4" id="KW-0378">Hydrolase</keyword>
<dbReference type="OMA" id="HANHITD"/>
<comment type="cofactor">
    <cofactor evidence="1">
        <name>Mg(2+)</name>
        <dbReference type="ChEBI" id="CHEBI:18420"/>
    </cofactor>
</comment>
<evidence type="ECO:0000256" key="3">
    <source>
        <dbReference type="ARBA" id="ARBA00022723"/>
    </source>
</evidence>